<keyword evidence="3" id="KW-0217">Developmental protein</keyword>
<dbReference type="GO" id="GO:0030182">
    <property type="term" value="P:neuron differentiation"/>
    <property type="evidence" value="ECO:0007669"/>
    <property type="project" value="TreeGrafter"/>
</dbReference>
<evidence type="ECO:0000259" key="10">
    <source>
        <dbReference type="PROSITE" id="PS50071"/>
    </source>
</evidence>
<accession>A0AA85JV41</accession>
<sequence>MLNITTGNPSSSTGMNHNFSDNLTMYTSQSNSIDYKHIPLVSEFSENFTHPLSTCTKDGVHHPCETVTNLAYPLNVSLPYPHAYYSQHQSHLILSNQEQSQQQSMNSTVASMSSNSNWINCIKPLSTGNNDNNNSSNNNASSTPEIIYSNLLIPGIESTKLHLDYTKASLTDNHMNEAFLYCNTSMIKSSLNDHSLSRRMCSEQSTNWCQRINESRSAMPNRNNPENGDCNNRDGNHGVQQEDEEDDDDDGDGDGDDDGDEDQSEIDEDGDPSQTSNAKEVNKSFLDKARHRSLYESEYTNGNENSICSESQMKLNPLITISHESMTGVKPDSSTSSSPSLLTSSQWPNKYECKSINYHRLMGRNSQSSPVCMNQTINNNNNTDNVNDNKINDNINEITKDGVSENSSVNKSHLCNNSTELDVMVQNQILDLPYSENLTLEETNRRMSIYSQASCFQQINSFQHHNNTLLNISKIPPNQIFNNLNKSLSPVQRKQFHSDTVNELRDDSVLENGSIKGDQINVIFSPPNLNSSSSYEIKSPIQQHLSHSQQSKQQQQHQQQFPTQIPHSAPIYTPEQDITYPKYGSHLSAIEKLQAITQSSIAAAATTITTHTNINSTYSNLEDLNLTYDDDSTGPSSNISSNETNSEYLNYEKCNNIMHDNSETTPNSNISNTSSNCNIMSSHNTSEGGKLSSGNACMKQKRHRTRFTPNQLNELERAFSKTHYPDIFMREELALRIGLTESRVQVWFQNRRAKWKKRKKSGASFRLSINSSSFAKNTVLTTENSTKLAVSDESAYRKINNLNSNINSYTQRLELTPQTDSPDCLNCPKLESNPANNLSLQNPTTYFGDSSSNGNPLLFEHSQLSPRKLQTNSYPFFSQLEHITNNVKTNTYFTESNPLNHFDQILQQRLGLSQTHNISEVNSVNQISNRNDDQHFNAVQGWHRKIDSLLTRQINCIHESYQEKKTSPYESNLISPSNFSEHLNEILAPVYIHQKEFIKNFKILQIYKLQIYLQEA</sequence>
<evidence type="ECO:0000256" key="2">
    <source>
        <dbReference type="ARBA" id="ARBA00006503"/>
    </source>
</evidence>
<comment type="similarity">
    <text evidence="2">Belongs to the paired homeobox family. Bicoid subfamily.</text>
</comment>
<dbReference type="CDD" id="cd00086">
    <property type="entry name" value="homeodomain"/>
    <property type="match status" value="1"/>
</dbReference>
<evidence type="ECO:0000256" key="5">
    <source>
        <dbReference type="ARBA" id="ARBA00023155"/>
    </source>
</evidence>
<evidence type="ECO:0000256" key="9">
    <source>
        <dbReference type="SAM" id="MobiDB-lite"/>
    </source>
</evidence>
<dbReference type="InterPro" id="IPR017970">
    <property type="entry name" value="Homeobox_CS"/>
</dbReference>
<dbReference type="PROSITE" id="PS00027">
    <property type="entry name" value="HOMEOBOX_1"/>
    <property type="match status" value="1"/>
</dbReference>
<dbReference type="InterPro" id="IPR051895">
    <property type="entry name" value="OTP_Homeobox"/>
</dbReference>
<dbReference type="WBParaSite" id="TREG1_52910.1">
    <property type="protein sequence ID" value="TREG1_52910.1"/>
    <property type="gene ID" value="TREG1_52910"/>
</dbReference>
<dbReference type="Proteomes" id="UP000050795">
    <property type="component" value="Unassembled WGS sequence"/>
</dbReference>
<dbReference type="AlphaFoldDB" id="A0AA85JV41"/>
<evidence type="ECO:0000256" key="4">
    <source>
        <dbReference type="ARBA" id="ARBA00023125"/>
    </source>
</evidence>
<evidence type="ECO:0000256" key="3">
    <source>
        <dbReference type="ARBA" id="ARBA00022473"/>
    </source>
</evidence>
<evidence type="ECO:0000313" key="12">
    <source>
        <dbReference type="WBParaSite" id="TREG1_52910.1"/>
    </source>
</evidence>
<dbReference type="SUPFAM" id="SSF46689">
    <property type="entry name" value="Homeodomain-like"/>
    <property type="match status" value="1"/>
</dbReference>
<dbReference type="InterPro" id="IPR000047">
    <property type="entry name" value="HTH_motif"/>
</dbReference>
<dbReference type="GO" id="GO:0000981">
    <property type="term" value="F:DNA-binding transcription factor activity, RNA polymerase II-specific"/>
    <property type="evidence" value="ECO:0007669"/>
    <property type="project" value="InterPro"/>
</dbReference>
<dbReference type="SMART" id="SM00389">
    <property type="entry name" value="HOX"/>
    <property type="match status" value="1"/>
</dbReference>
<feature type="region of interest" description="Disordered" evidence="9">
    <location>
        <begin position="540"/>
        <end position="570"/>
    </location>
</feature>
<keyword evidence="11" id="KW-1185">Reference proteome</keyword>
<name>A0AA85JV41_TRIRE</name>
<keyword evidence="4 7" id="KW-0238">DNA-binding</keyword>
<protein>
    <recommendedName>
        <fullName evidence="10">Homeobox domain-containing protein</fullName>
    </recommendedName>
</protein>
<evidence type="ECO:0000256" key="6">
    <source>
        <dbReference type="ARBA" id="ARBA00023242"/>
    </source>
</evidence>
<feature type="compositionally biased region" description="Polar residues" evidence="9">
    <location>
        <begin position="217"/>
        <end position="230"/>
    </location>
</feature>
<evidence type="ECO:0000256" key="1">
    <source>
        <dbReference type="ARBA" id="ARBA00004123"/>
    </source>
</evidence>
<keyword evidence="5 7" id="KW-0371">Homeobox</keyword>
<dbReference type="PROSITE" id="PS50071">
    <property type="entry name" value="HOMEOBOX_2"/>
    <property type="match status" value="1"/>
</dbReference>
<dbReference type="GO" id="GO:0003677">
    <property type="term" value="F:DNA binding"/>
    <property type="evidence" value="ECO:0007669"/>
    <property type="project" value="UniProtKB-UniRule"/>
</dbReference>
<evidence type="ECO:0000256" key="7">
    <source>
        <dbReference type="PROSITE-ProRule" id="PRU00108"/>
    </source>
</evidence>
<feature type="DNA-binding region" description="Homeobox" evidence="7">
    <location>
        <begin position="700"/>
        <end position="759"/>
    </location>
</feature>
<evidence type="ECO:0000313" key="11">
    <source>
        <dbReference type="Proteomes" id="UP000050795"/>
    </source>
</evidence>
<reference evidence="11" key="1">
    <citation type="submission" date="2022-06" db="EMBL/GenBank/DDBJ databases">
        <authorList>
            <person name="Berger JAMES D."/>
            <person name="Berger JAMES D."/>
        </authorList>
    </citation>
    <scope>NUCLEOTIDE SEQUENCE [LARGE SCALE GENOMIC DNA]</scope>
</reference>
<dbReference type="Pfam" id="PF00046">
    <property type="entry name" value="Homeodomain"/>
    <property type="match status" value="1"/>
</dbReference>
<dbReference type="PANTHER" id="PTHR46770">
    <property type="entry name" value="HOMEOBOX PROTEIN ORTHOPEDIA"/>
    <property type="match status" value="1"/>
</dbReference>
<dbReference type="GO" id="GO:0005634">
    <property type="term" value="C:nucleus"/>
    <property type="evidence" value="ECO:0007669"/>
    <property type="project" value="UniProtKB-SubCell"/>
</dbReference>
<dbReference type="PANTHER" id="PTHR46770:SF1">
    <property type="entry name" value="HOMEOBOX PROTEIN ORTHOPEDIA"/>
    <property type="match status" value="1"/>
</dbReference>
<feature type="compositionally biased region" description="Low complexity" evidence="9">
    <location>
        <begin position="333"/>
        <end position="345"/>
    </location>
</feature>
<reference evidence="12" key="2">
    <citation type="submission" date="2023-11" db="UniProtKB">
        <authorList>
            <consortium name="WormBaseParasite"/>
        </authorList>
    </citation>
    <scope>IDENTIFICATION</scope>
</reference>
<feature type="compositionally biased region" description="Acidic residues" evidence="9">
    <location>
        <begin position="241"/>
        <end position="271"/>
    </location>
</feature>
<dbReference type="FunFam" id="1.10.10.60:FF:000057">
    <property type="entry name" value="Short stature homeobox 2"/>
    <property type="match status" value="1"/>
</dbReference>
<dbReference type="Gene3D" id="1.10.10.60">
    <property type="entry name" value="Homeodomain-like"/>
    <property type="match status" value="1"/>
</dbReference>
<evidence type="ECO:0000256" key="8">
    <source>
        <dbReference type="RuleBase" id="RU000682"/>
    </source>
</evidence>
<feature type="compositionally biased region" description="Low complexity" evidence="9">
    <location>
        <begin position="542"/>
        <end position="560"/>
    </location>
</feature>
<dbReference type="InterPro" id="IPR009057">
    <property type="entry name" value="Homeodomain-like_sf"/>
</dbReference>
<comment type="subcellular location">
    <subcellularLocation>
        <location evidence="1 7 8">Nucleus</location>
    </subcellularLocation>
</comment>
<dbReference type="InterPro" id="IPR001356">
    <property type="entry name" value="HD"/>
</dbReference>
<dbReference type="PRINTS" id="PR00031">
    <property type="entry name" value="HTHREPRESSR"/>
</dbReference>
<keyword evidence="6 7" id="KW-0539">Nucleus</keyword>
<feature type="domain" description="Homeobox" evidence="10">
    <location>
        <begin position="698"/>
        <end position="758"/>
    </location>
</feature>
<organism evidence="11 12">
    <name type="scientific">Trichobilharzia regenti</name>
    <name type="common">Nasal bird schistosome</name>
    <dbReference type="NCBI Taxonomy" id="157069"/>
    <lineage>
        <taxon>Eukaryota</taxon>
        <taxon>Metazoa</taxon>
        <taxon>Spiralia</taxon>
        <taxon>Lophotrochozoa</taxon>
        <taxon>Platyhelminthes</taxon>
        <taxon>Trematoda</taxon>
        <taxon>Digenea</taxon>
        <taxon>Strigeidida</taxon>
        <taxon>Schistosomatoidea</taxon>
        <taxon>Schistosomatidae</taxon>
        <taxon>Trichobilharzia</taxon>
    </lineage>
</organism>
<feature type="region of interest" description="Disordered" evidence="9">
    <location>
        <begin position="217"/>
        <end position="285"/>
    </location>
</feature>
<feature type="region of interest" description="Disordered" evidence="9">
    <location>
        <begin position="326"/>
        <end position="346"/>
    </location>
</feature>
<proteinExistence type="inferred from homology"/>